<evidence type="ECO:0000259" key="1">
    <source>
        <dbReference type="PROSITE" id="PS51704"/>
    </source>
</evidence>
<dbReference type="PANTHER" id="PTHR46211:SF1">
    <property type="entry name" value="GLYCEROPHOSPHODIESTER PHOSPHODIESTERASE, CYTOPLASMIC"/>
    <property type="match status" value="1"/>
</dbReference>
<dbReference type="Proteomes" id="UP000244932">
    <property type="component" value="Unassembled WGS sequence"/>
</dbReference>
<dbReference type="SUPFAM" id="SSF51695">
    <property type="entry name" value="PLC-like phosphodiesterases"/>
    <property type="match status" value="1"/>
</dbReference>
<protein>
    <submittedName>
        <fullName evidence="2">Glycerophosphodiester phosphodiesterase, cytoplasmic</fullName>
        <ecNumber evidence="2">3.1.4.46</ecNumber>
    </submittedName>
</protein>
<dbReference type="InterPro" id="IPR017946">
    <property type="entry name" value="PLC-like_Pdiesterase_TIM-brl"/>
</dbReference>
<gene>
    <name evidence="2" type="primary">ugpQ</name>
    <name evidence="2" type="ORF">POI8812_03045</name>
</gene>
<organism evidence="2 3">
    <name type="scientific">Pontivivens insulae</name>
    <dbReference type="NCBI Taxonomy" id="1639689"/>
    <lineage>
        <taxon>Bacteria</taxon>
        <taxon>Pseudomonadati</taxon>
        <taxon>Pseudomonadota</taxon>
        <taxon>Alphaproteobacteria</taxon>
        <taxon>Rhodobacterales</taxon>
        <taxon>Paracoccaceae</taxon>
        <taxon>Pontivivens</taxon>
    </lineage>
</organism>
<dbReference type="EMBL" id="OMKW01000004">
    <property type="protein sequence ID" value="SPF30703.1"/>
    <property type="molecule type" value="Genomic_DNA"/>
</dbReference>
<proteinExistence type="predicted"/>
<evidence type="ECO:0000313" key="2">
    <source>
        <dbReference type="EMBL" id="SPF30703.1"/>
    </source>
</evidence>
<dbReference type="GO" id="GO:0008889">
    <property type="term" value="F:glycerophosphodiester phosphodiesterase activity"/>
    <property type="evidence" value="ECO:0007669"/>
    <property type="project" value="UniProtKB-EC"/>
</dbReference>
<dbReference type="PROSITE" id="PS51704">
    <property type="entry name" value="GP_PDE"/>
    <property type="match status" value="1"/>
</dbReference>
<keyword evidence="2" id="KW-0378">Hydrolase</keyword>
<dbReference type="RefSeq" id="WP_108783416.1">
    <property type="nucleotide sequence ID" value="NZ_OMKW01000004.1"/>
</dbReference>
<feature type="domain" description="GP-PDE" evidence="1">
    <location>
        <begin position="8"/>
        <end position="253"/>
    </location>
</feature>
<accession>A0A2R8AEM2</accession>
<dbReference type="GO" id="GO:0006629">
    <property type="term" value="P:lipid metabolic process"/>
    <property type="evidence" value="ECO:0007669"/>
    <property type="project" value="InterPro"/>
</dbReference>
<dbReference type="InterPro" id="IPR030395">
    <property type="entry name" value="GP_PDE_dom"/>
</dbReference>
<dbReference type="OrthoDB" id="384721at2"/>
<dbReference type="Gene3D" id="3.20.20.190">
    <property type="entry name" value="Phosphatidylinositol (PI) phosphodiesterase"/>
    <property type="match status" value="1"/>
</dbReference>
<dbReference type="PANTHER" id="PTHR46211">
    <property type="entry name" value="GLYCEROPHOSPHORYL DIESTER PHOSPHODIESTERASE"/>
    <property type="match status" value="1"/>
</dbReference>
<keyword evidence="3" id="KW-1185">Reference proteome</keyword>
<evidence type="ECO:0000313" key="3">
    <source>
        <dbReference type="Proteomes" id="UP000244932"/>
    </source>
</evidence>
<sequence>MLPRAFLDTPIAHRGLHDRAQGRIENSMAAVKAAISGGWGIEIDIQPAGDGTPMVFHDYDLERLTGTRGFISTTTPQALAQLRLTDCDEGIPTLEAVLAEVGGRVPLLIEIKDQDGTLGPAVGALEQRVCALVNTYTGPVALMSFNPNSVRQCRGHAPDIPRGLVTDPFTKEDWPMVPAPRRAKLAQMPDLDPVGATFISHNRSDLDSAAVARAKARGLSILTWTIRSAEQEAEARQIVDNVTFEGYAPLQSA</sequence>
<dbReference type="EC" id="3.1.4.46" evidence="2"/>
<reference evidence="2 3" key="1">
    <citation type="submission" date="2018-03" db="EMBL/GenBank/DDBJ databases">
        <authorList>
            <person name="Keele B.F."/>
        </authorList>
    </citation>
    <scope>NUCLEOTIDE SEQUENCE [LARGE SCALE GENOMIC DNA]</scope>
    <source>
        <strain evidence="2 3">CeCT 8812</strain>
    </source>
</reference>
<dbReference type="Pfam" id="PF03009">
    <property type="entry name" value="GDPD"/>
    <property type="match status" value="1"/>
</dbReference>
<name>A0A2R8AEM2_9RHOB</name>
<dbReference type="AlphaFoldDB" id="A0A2R8AEM2"/>